<feature type="domain" description="Transposase IS66 zinc-finger binding" evidence="3">
    <location>
        <begin position="146"/>
        <end position="181"/>
    </location>
</feature>
<dbReference type="InterPro" id="IPR024474">
    <property type="entry name" value="Znf_dom_IS66"/>
</dbReference>
<feature type="coiled-coil region" evidence="1">
    <location>
        <begin position="33"/>
        <end position="60"/>
    </location>
</feature>
<dbReference type="RefSeq" id="WP_125002465.1">
    <property type="nucleotide sequence ID" value="NZ_RQXT01000029.1"/>
</dbReference>
<dbReference type="PANTHER" id="PTHR33678:SF1">
    <property type="entry name" value="BLL1576 PROTEIN"/>
    <property type="match status" value="1"/>
</dbReference>
<dbReference type="AlphaFoldDB" id="A0A3P3FE16"/>
<dbReference type="Pfam" id="PF03050">
    <property type="entry name" value="DDE_Tnp_IS66"/>
    <property type="match status" value="1"/>
</dbReference>
<dbReference type="InterPro" id="IPR039552">
    <property type="entry name" value="IS66_C"/>
</dbReference>
<dbReference type="InterPro" id="IPR052344">
    <property type="entry name" value="Transposase-related"/>
</dbReference>
<dbReference type="OrthoDB" id="9800877at2"/>
<dbReference type="Pfam" id="PF13817">
    <property type="entry name" value="DDE_Tnp_IS66_C"/>
    <property type="match status" value="1"/>
</dbReference>
<proteinExistence type="predicted"/>
<evidence type="ECO:0000256" key="1">
    <source>
        <dbReference type="SAM" id="Coils"/>
    </source>
</evidence>
<evidence type="ECO:0000313" key="7">
    <source>
        <dbReference type="Proteomes" id="UP000273786"/>
    </source>
</evidence>
<dbReference type="InterPro" id="IPR024463">
    <property type="entry name" value="Transposase_TnpC_homeodom"/>
</dbReference>
<dbReference type="Pfam" id="PF13005">
    <property type="entry name" value="zf-IS66"/>
    <property type="match status" value="1"/>
</dbReference>
<dbReference type="PANTHER" id="PTHR33678">
    <property type="entry name" value="BLL1576 PROTEIN"/>
    <property type="match status" value="1"/>
</dbReference>
<protein>
    <submittedName>
        <fullName evidence="6">IS66 family transposase</fullName>
    </submittedName>
</protein>
<sequence>MVLPGLALPDDVDALKAMILSMAREQAASEAQIAVAEVRIAASEAEVARLKAVEKSANERIANLTSILKVLQRTQHGTRSERLRLAIDDEQASFAFEEVETGLSEIRSELDRAVGNKPKRPPRPRKGFAAHLERIEEVVEPEIPGDCEGLEKVLIGEDRSERLDVVPPKFRVIVTRRPKYAFRGRDGVVQALAPAHIVESGLPTERLLAYIAVSKYADGLPLYRQEAIYLRDGVEVSRSLMAQWMGHLGFELQMLADYILERVKEGGRVFADETTLPTLAPGSGKTTKAWLWAYARDDRPYGGTSPPMVAYRFEDSRGADCVARHLAGFSGILQVDGYSAYTNLVKARAKAGSNETIRLAGCWAHLRRKFCDLHISGVSQAATDSIIAMTELWKVEDEVRGKDAGSRAALRQEKSVAIVASLFDLWEAELGKVSGKSKTAEAIRYALTRREALERFLMDGRIEIDSNIVERAIRPQTITRKNSLFAGSHGGGRTWATVATLLQTCKMNSVDPLDWLSQTLTRIAQGWPASEIEMLMPWNFRPDVIG</sequence>
<evidence type="ECO:0000259" key="4">
    <source>
        <dbReference type="Pfam" id="PF13007"/>
    </source>
</evidence>
<dbReference type="Pfam" id="PF13007">
    <property type="entry name" value="LZ_Tnp_IS66"/>
    <property type="match status" value="1"/>
</dbReference>
<keyword evidence="1" id="KW-0175">Coiled coil</keyword>
<evidence type="ECO:0000313" key="6">
    <source>
        <dbReference type="EMBL" id="RRH96923.1"/>
    </source>
</evidence>
<keyword evidence="7" id="KW-1185">Reference proteome</keyword>
<comment type="caution">
    <text evidence="6">The sequence shown here is derived from an EMBL/GenBank/DDBJ whole genome shotgun (WGS) entry which is preliminary data.</text>
</comment>
<feature type="domain" description="Transposase IS66 C-terminal" evidence="5">
    <location>
        <begin position="500"/>
        <end position="538"/>
    </location>
</feature>
<evidence type="ECO:0000259" key="3">
    <source>
        <dbReference type="Pfam" id="PF13005"/>
    </source>
</evidence>
<dbReference type="Proteomes" id="UP000273786">
    <property type="component" value="Unassembled WGS sequence"/>
</dbReference>
<name>A0A3P3FE16_9HYPH</name>
<feature type="domain" description="Transposase TnpC homeodomain" evidence="4">
    <location>
        <begin position="64"/>
        <end position="136"/>
    </location>
</feature>
<dbReference type="NCBIfam" id="NF033517">
    <property type="entry name" value="transpos_IS66"/>
    <property type="match status" value="1"/>
</dbReference>
<evidence type="ECO:0000259" key="2">
    <source>
        <dbReference type="Pfam" id="PF03050"/>
    </source>
</evidence>
<accession>A0A3P3FE16</accession>
<evidence type="ECO:0000259" key="5">
    <source>
        <dbReference type="Pfam" id="PF13817"/>
    </source>
</evidence>
<organism evidence="6 7">
    <name type="scientific">Mesorhizobium tamadayense</name>
    <dbReference type="NCBI Taxonomy" id="425306"/>
    <lineage>
        <taxon>Bacteria</taxon>
        <taxon>Pseudomonadati</taxon>
        <taxon>Pseudomonadota</taxon>
        <taxon>Alphaproteobacteria</taxon>
        <taxon>Hyphomicrobiales</taxon>
        <taxon>Phyllobacteriaceae</taxon>
        <taxon>Mesorhizobium</taxon>
    </lineage>
</organism>
<dbReference type="EMBL" id="RQXT01000029">
    <property type="protein sequence ID" value="RRH96923.1"/>
    <property type="molecule type" value="Genomic_DNA"/>
</dbReference>
<reference evidence="6 7" key="1">
    <citation type="submission" date="2018-11" db="EMBL/GenBank/DDBJ databases">
        <title>the genome of Mesorhizobium tamadayense DSM 28320.</title>
        <authorList>
            <person name="Gao J."/>
        </authorList>
    </citation>
    <scope>NUCLEOTIDE SEQUENCE [LARGE SCALE GENOMIC DNA]</scope>
    <source>
        <strain evidence="6 7">DSM 28320</strain>
    </source>
</reference>
<feature type="domain" description="Transposase IS66 central" evidence="2">
    <location>
        <begin position="201"/>
        <end position="493"/>
    </location>
</feature>
<gene>
    <name evidence="6" type="ORF">EH240_21805</name>
</gene>
<dbReference type="InterPro" id="IPR004291">
    <property type="entry name" value="Transposase_IS66_central"/>
</dbReference>